<dbReference type="SUPFAM" id="SSF55729">
    <property type="entry name" value="Acyl-CoA N-acyltransferases (Nat)"/>
    <property type="match status" value="1"/>
</dbReference>
<evidence type="ECO:0000313" key="1">
    <source>
        <dbReference type="EMBL" id="AKP49713.1"/>
    </source>
</evidence>
<dbReference type="AlphaFoldDB" id="A0A0H4PAE4"/>
<proteinExistence type="predicted"/>
<dbReference type="Gene3D" id="3.40.630.30">
    <property type="match status" value="1"/>
</dbReference>
<dbReference type="STRING" id="320787.CA2015_0232"/>
<keyword evidence="2" id="KW-1185">Reference proteome</keyword>
<dbReference type="Proteomes" id="UP000036520">
    <property type="component" value="Chromosome"/>
</dbReference>
<gene>
    <name evidence="1" type="ORF">CA2015_0232</name>
</gene>
<reference evidence="1 2" key="1">
    <citation type="submission" date="2015-07" db="EMBL/GenBank/DDBJ databases">
        <authorList>
            <person name="Kim K.M."/>
        </authorList>
    </citation>
    <scope>NUCLEOTIDE SEQUENCE [LARGE SCALE GENOMIC DNA]</scope>
    <source>
        <strain evidence="1 2">KCTC 12363</strain>
    </source>
</reference>
<evidence type="ECO:0000313" key="2">
    <source>
        <dbReference type="Proteomes" id="UP000036520"/>
    </source>
</evidence>
<organism evidence="1 2">
    <name type="scientific">Cyclobacterium amurskyense</name>
    <dbReference type="NCBI Taxonomy" id="320787"/>
    <lineage>
        <taxon>Bacteria</taxon>
        <taxon>Pseudomonadati</taxon>
        <taxon>Bacteroidota</taxon>
        <taxon>Cytophagia</taxon>
        <taxon>Cytophagales</taxon>
        <taxon>Cyclobacteriaceae</taxon>
        <taxon>Cyclobacterium</taxon>
    </lineage>
</organism>
<sequence length="90" mass="10683">MSKIYKAEVKDIPKIQNLAKITWPITFKDILSPPQLEYMVNKMYSTKELWHQIEGGKIFFWIVEIEKAFSGFMSYELHSPNQSHIKIHKI</sequence>
<name>A0A0H4PAE4_9BACT</name>
<protein>
    <submittedName>
        <fullName evidence="1">Putative acetyltransferase</fullName>
    </submittedName>
</protein>
<dbReference type="InterPro" id="IPR016181">
    <property type="entry name" value="Acyl_CoA_acyltransferase"/>
</dbReference>
<dbReference type="OrthoDB" id="9800604at2"/>
<dbReference type="GO" id="GO:0016740">
    <property type="term" value="F:transferase activity"/>
    <property type="evidence" value="ECO:0007669"/>
    <property type="project" value="UniProtKB-KW"/>
</dbReference>
<keyword evidence="1" id="KW-0808">Transferase</keyword>
<dbReference type="KEGG" id="camu:CA2015_0232"/>
<dbReference type="EMBL" id="CP012040">
    <property type="protein sequence ID" value="AKP49713.1"/>
    <property type="molecule type" value="Genomic_DNA"/>
</dbReference>
<dbReference type="RefSeq" id="WP_048640227.1">
    <property type="nucleotide sequence ID" value="NZ_CP012040.1"/>
</dbReference>
<accession>A0A0H4PAE4</accession>